<feature type="region of interest" description="Disordered" evidence="7">
    <location>
        <begin position="160"/>
        <end position="182"/>
    </location>
</feature>
<dbReference type="FunCoup" id="H0X5P2">
    <property type="interactions" value="660"/>
</dbReference>
<gene>
    <name evidence="9" type="primary">OSM</name>
</gene>
<dbReference type="RefSeq" id="XP_003790030.1">
    <property type="nucleotide sequence ID" value="XM_003789982.2"/>
</dbReference>
<dbReference type="HOGENOM" id="CLU_102028_0_0_1"/>
<dbReference type="FunFam" id="1.20.1250.10:FF:000031">
    <property type="entry name" value="Oncostatin M"/>
    <property type="match status" value="1"/>
</dbReference>
<keyword evidence="6" id="KW-1015">Disulfide bond</keyword>
<dbReference type="PROSITE" id="PS00590">
    <property type="entry name" value="LIF_OSM"/>
    <property type="match status" value="1"/>
</dbReference>
<dbReference type="GeneTree" id="ENSGT00390000004850"/>
<dbReference type="GO" id="GO:0032740">
    <property type="term" value="P:positive regulation of interleukin-17 production"/>
    <property type="evidence" value="ECO:0007669"/>
    <property type="project" value="Ensembl"/>
</dbReference>
<dbReference type="GO" id="GO:0008083">
    <property type="term" value="F:growth factor activity"/>
    <property type="evidence" value="ECO:0007669"/>
    <property type="project" value="Ensembl"/>
</dbReference>
<name>H0X5P2_OTOGA</name>
<dbReference type="eggNOG" id="ENOG502RVJA">
    <property type="taxonomic scope" value="Eukaryota"/>
</dbReference>
<dbReference type="InterPro" id="IPR019827">
    <property type="entry name" value="Leukemia_IF/oncostatin_CS"/>
</dbReference>
<keyword evidence="3" id="KW-0202">Cytokine</keyword>
<evidence type="ECO:0000256" key="7">
    <source>
        <dbReference type="SAM" id="MobiDB-lite"/>
    </source>
</evidence>
<dbReference type="InParanoid" id="H0X5P2"/>
<feature type="compositionally biased region" description="Polar residues" evidence="7">
    <location>
        <begin position="160"/>
        <end position="172"/>
    </location>
</feature>
<feature type="region of interest" description="Disordered" evidence="7">
    <location>
        <begin position="209"/>
        <end position="251"/>
    </location>
</feature>
<feature type="chain" id="PRO_5003544453" evidence="8">
    <location>
        <begin position="25"/>
        <end position="251"/>
    </location>
</feature>
<dbReference type="GO" id="GO:0038165">
    <property type="term" value="P:oncostatin-M-mediated signaling pathway"/>
    <property type="evidence" value="ECO:0007669"/>
    <property type="project" value="Ensembl"/>
</dbReference>
<dbReference type="Ensembl" id="ENSOGAT00000011868.2">
    <property type="protein sequence ID" value="ENSOGAP00000010614.2"/>
    <property type="gene ID" value="ENSOGAG00000011864.2"/>
</dbReference>
<dbReference type="GO" id="GO:0043410">
    <property type="term" value="P:positive regulation of MAPK cascade"/>
    <property type="evidence" value="ECO:0007669"/>
    <property type="project" value="Ensembl"/>
</dbReference>
<evidence type="ECO:0000313" key="9">
    <source>
        <dbReference type="Ensembl" id="ENSOGAP00000010614.2"/>
    </source>
</evidence>
<evidence type="ECO:0000256" key="5">
    <source>
        <dbReference type="ARBA" id="ARBA00022729"/>
    </source>
</evidence>
<evidence type="ECO:0000256" key="8">
    <source>
        <dbReference type="SAM" id="SignalP"/>
    </source>
</evidence>
<dbReference type="GO" id="GO:0008284">
    <property type="term" value="P:positive regulation of cell population proliferation"/>
    <property type="evidence" value="ECO:0007669"/>
    <property type="project" value="Ensembl"/>
</dbReference>
<dbReference type="KEGG" id="oga:100963412"/>
<feature type="compositionally biased region" description="Basic residues" evidence="7">
    <location>
        <begin position="217"/>
        <end position="244"/>
    </location>
</feature>
<keyword evidence="5 8" id="KW-0732">Signal</keyword>
<evidence type="ECO:0000256" key="6">
    <source>
        <dbReference type="ARBA" id="ARBA00023157"/>
    </source>
</evidence>
<dbReference type="Proteomes" id="UP000005225">
    <property type="component" value="Unassembled WGS sequence"/>
</dbReference>
<accession>H0X5P2</accession>
<dbReference type="Pfam" id="PF01291">
    <property type="entry name" value="LIF_OSM"/>
    <property type="match status" value="1"/>
</dbReference>
<dbReference type="InterPro" id="IPR039578">
    <property type="entry name" value="OSM"/>
</dbReference>
<reference evidence="9" key="3">
    <citation type="submission" date="2025-09" db="UniProtKB">
        <authorList>
            <consortium name="Ensembl"/>
        </authorList>
    </citation>
    <scope>IDENTIFICATION</scope>
</reference>
<dbReference type="GO" id="GO:0005615">
    <property type="term" value="C:extracellular space"/>
    <property type="evidence" value="ECO:0007669"/>
    <property type="project" value="UniProtKB-KW"/>
</dbReference>
<dbReference type="GO" id="GO:0046888">
    <property type="term" value="P:negative regulation of hormone secretion"/>
    <property type="evidence" value="ECO:0007669"/>
    <property type="project" value="Ensembl"/>
</dbReference>
<keyword evidence="4" id="KW-0964">Secreted</keyword>
<evidence type="ECO:0000256" key="4">
    <source>
        <dbReference type="ARBA" id="ARBA00022525"/>
    </source>
</evidence>
<evidence type="ECO:0000313" key="10">
    <source>
        <dbReference type="Proteomes" id="UP000005225"/>
    </source>
</evidence>
<feature type="signal peptide" evidence="8">
    <location>
        <begin position="1"/>
        <end position="24"/>
    </location>
</feature>
<dbReference type="GO" id="GO:0005147">
    <property type="term" value="F:oncostatin-M receptor binding"/>
    <property type="evidence" value="ECO:0007669"/>
    <property type="project" value="Ensembl"/>
</dbReference>
<dbReference type="SUPFAM" id="SSF47266">
    <property type="entry name" value="4-helical cytokines"/>
    <property type="match status" value="1"/>
</dbReference>
<reference evidence="10" key="1">
    <citation type="submission" date="2011-03" db="EMBL/GenBank/DDBJ databases">
        <title>Version 3 of the genome sequence of Otolemur garnettii (Bushbaby).</title>
        <authorList>
            <consortium name="The Broad Institute Genome Sequencing Platform"/>
            <person name="Di Palma F."/>
            <person name="Johnson J."/>
            <person name="Lander E.S."/>
            <person name="Lindblad-Toh K."/>
            <person name="Jaffe D.B."/>
            <person name="Gnerre S."/>
            <person name="MacCallum I."/>
            <person name="Przybylski D."/>
            <person name="Ribeiro F.J."/>
            <person name="Burton J.N."/>
            <person name="Walker B.J."/>
            <person name="Sharpe T."/>
            <person name="Hall G."/>
        </authorList>
    </citation>
    <scope>NUCLEOTIDE SEQUENCE [LARGE SCALE GENOMIC DNA]</scope>
</reference>
<evidence type="ECO:0000256" key="2">
    <source>
        <dbReference type="ARBA" id="ARBA00005971"/>
    </source>
</evidence>
<dbReference type="STRING" id="30611.ENSOGAP00000010614"/>
<dbReference type="InterPro" id="IPR001581">
    <property type="entry name" value="Leukemia_IF/oncostatin"/>
</dbReference>
<dbReference type="AlphaFoldDB" id="H0X5P2"/>
<dbReference type="GO" id="GO:0050729">
    <property type="term" value="P:positive regulation of inflammatory response"/>
    <property type="evidence" value="ECO:0007669"/>
    <property type="project" value="Ensembl"/>
</dbReference>
<dbReference type="InterPro" id="IPR009079">
    <property type="entry name" value="4_helix_cytokine-like_core"/>
</dbReference>
<dbReference type="GO" id="GO:0006955">
    <property type="term" value="P:immune response"/>
    <property type="evidence" value="ECO:0007669"/>
    <property type="project" value="InterPro"/>
</dbReference>
<dbReference type="GO" id="GO:0045944">
    <property type="term" value="P:positive regulation of transcription by RNA polymerase II"/>
    <property type="evidence" value="ECO:0007669"/>
    <property type="project" value="Ensembl"/>
</dbReference>
<evidence type="ECO:0000256" key="1">
    <source>
        <dbReference type="ARBA" id="ARBA00004613"/>
    </source>
</evidence>
<dbReference type="OMA" id="FMHSVGQ"/>
<dbReference type="PANTHER" id="PTHR14261:SF0">
    <property type="entry name" value="ONCOSTATIN-M"/>
    <property type="match status" value="1"/>
</dbReference>
<protein>
    <submittedName>
        <fullName evidence="9">Oncostatin M</fullName>
    </submittedName>
</protein>
<dbReference type="Gene3D" id="1.20.1250.10">
    <property type="match status" value="1"/>
</dbReference>
<dbReference type="SMART" id="SM00080">
    <property type="entry name" value="LIF_OSM"/>
    <property type="match status" value="1"/>
</dbReference>
<dbReference type="GO" id="GO:0051897">
    <property type="term" value="P:positive regulation of phosphatidylinositol 3-kinase/protein kinase B signal transduction"/>
    <property type="evidence" value="ECO:0007669"/>
    <property type="project" value="Ensembl"/>
</dbReference>
<comment type="subcellular location">
    <subcellularLocation>
        <location evidence="1">Secreted</location>
    </subcellularLocation>
</comment>
<keyword evidence="10" id="KW-1185">Reference proteome</keyword>
<reference evidence="9" key="2">
    <citation type="submission" date="2025-08" db="UniProtKB">
        <authorList>
            <consortium name="Ensembl"/>
        </authorList>
    </citation>
    <scope>IDENTIFICATION</scope>
</reference>
<organism evidence="9 10">
    <name type="scientific">Otolemur garnettii</name>
    <name type="common">Small-eared galago</name>
    <name type="synonym">Garnett's greater bushbaby</name>
    <dbReference type="NCBI Taxonomy" id="30611"/>
    <lineage>
        <taxon>Eukaryota</taxon>
        <taxon>Metazoa</taxon>
        <taxon>Chordata</taxon>
        <taxon>Craniata</taxon>
        <taxon>Vertebrata</taxon>
        <taxon>Euteleostomi</taxon>
        <taxon>Mammalia</taxon>
        <taxon>Eutheria</taxon>
        <taxon>Euarchontoglires</taxon>
        <taxon>Primates</taxon>
        <taxon>Strepsirrhini</taxon>
        <taxon>Lorisiformes</taxon>
        <taxon>Galagidae</taxon>
        <taxon>Otolemur</taxon>
    </lineage>
</organism>
<evidence type="ECO:0000256" key="3">
    <source>
        <dbReference type="ARBA" id="ARBA00022514"/>
    </source>
</evidence>
<dbReference type="OrthoDB" id="9837363at2759"/>
<dbReference type="EMBL" id="AAQR03069920">
    <property type="status" value="NOT_ANNOTATED_CDS"/>
    <property type="molecule type" value="Genomic_DNA"/>
</dbReference>
<comment type="similarity">
    <text evidence="2">Belongs to the LIF/OSM family.</text>
</comment>
<dbReference type="CTD" id="5008"/>
<dbReference type="GO" id="GO:0005125">
    <property type="term" value="F:cytokine activity"/>
    <property type="evidence" value="ECO:0007669"/>
    <property type="project" value="UniProtKB-KW"/>
</dbReference>
<dbReference type="PANTHER" id="PTHR14261">
    <property type="entry name" value="ONCOSTATIN M"/>
    <property type="match status" value="1"/>
</dbReference>
<dbReference type="GeneID" id="100963412"/>
<proteinExistence type="inferred from homology"/>
<sequence>MRALITQRTLLSLVLGLLFSSMMAMGRCREDYHALLSQLQKQANSTQDPSTLLDPYMRIQGLNFPRLREHCKERPGAFPSNNALRGLGQQAFLRTLDATLSLVLHRLAALQRHLPEAQDLENLPMARQNTQDLQTLKMARLNIQGLRNNIYCMSRLLGSSQDASEPTQTGPGTSLPPTPIPDAFQRKLEGCRFLDGYHRFMRSVGQVFSDWGESPSRSRRHRPRRALQKGAHRTRPSSKGKRLTPRGQLLH</sequence>